<keyword evidence="4 6" id="KW-1133">Transmembrane helix</keyword>
<evidence type="ECO:0000256" key="4">
    <source>
        <dbReference type="ARBA" id="ARBA00022989"/>
    </source>
</evidence>
<accession>A0A1B9N8E9</accession>
<keyword evidence="5 6" id="KW-0472">Membrane</keyword>
<evidence type="ECO:0000313" key="8">
    <source>
        <dbReference type="Proteomes" id="UP000093355"/>
    </source>
</evidence>
<organism evidence="7 8">
    <name type="scientific">Microbacterium sediminis</name>
    <dbReference type="NCBI Taxonomy" id="904291"/>
    <lineage>
        <taxon>Bacteria</taxon>
        <taxon>Bacillati</taxon>
        <taxon>Actinomycetota</taxon>
        <taxon>Actinomycetes</taxon>
        <taxon>Micrococcales</taxon>
        <taxon>Microbacteriaceae</taxon>
        <taxon>Microbacterium</taxon>
    </lineage>
</organism>
<evidence type="ECO:0000256" key="3">
    <source>
        <dbReference type="ARBA" id="ARBA00022692"/>
    </source>
</evidence>
<evidence type="ECO:0000256" key="5">
    <source>
        <dbReference type="ARBA" id="ARBA00023136"/>
    </source>
</evidence>
<feature type="transmembrane region" description="Helical" evidence="6">
    <location>
        <begin position="68"/>
        <end position="89"/>
    </location>
</feature>
<feature type="transmembrane region" description="Helical" evidence="6">
    <location>
        <begin position="7"/>
        <end position="23"/>
    </location>
</feature>
<sequence length="169" mass="18366">MRIITHPLVAAIINVGSLWALYLTPVYELMQQAMLVHWLVMVHFLLAGYLYTVSLVPMDPSPHRASFTVRSVALVLSLAAHSVLAKVLYAYPLAGVRAADAHAGSQLMYYGGDAVEFAIIMLLWAQWYRTTGRGLRGTGTPGAAAALETVPASSSRLLRFPDIKPRGST</sequence>
<keyword evidence="2" id="KW-1003">Cell membrane</keyword>
<dbReference type="Pfam" id="PF09678">
    <property type="entry name" value="Caa3_CtaG"/>
    <property type="match status" value="1"/>
</dbReference>
<evidence type="ECO:0000313" key="7">
    <source>
        <dbReference type="EMBL" id="OCG72882.1"/>
    </source>
</evidence>
<name>A0A1B9N8E9_9MICO</name>
<reference evidence="7 8" key="1">
    <citation type="submission" date="2016-05" db="EMBL/GenBank/DDBJ databases">
        <authorList>
            <person name="Lavstsen T."/>
            <person name="Jespersen J.S."/>
        </authorList>
    </citation>
    <scope>NUCLEOTIDE SEQUENCE [LARGE SCALE GENOMIC DNA]</scope>
    <source>
        <strain evidence="7 8">YLB-01</strain>
    </source>
</reference>
<feature type="transmembrane region" description="Helical" evidence="6">
    <location>
        <begin position="109"/>
        <end position="128"/>
    </location>
</feature>
<gene>
    <name evidence="7" type="ORF">A7J15_10315</name>
</gene>
<dbReference type="AlphaFoldDB" id="A0A1B9N8E9"/>
<proteinExistence type="predicted"/>
<keyword evidence="3 6" id="KW-0812">Transmembrane</keyword>
<dbReference type="InterPro" id="IPR019108">
    <property type="entry name" value="Caa3_assmbl_CtaG-rel"/>
</dbReference>
<dbReference type="RefSeq" id="WP_240482474.1">
    <property type="nucleotide sequence ID" value="NZ_CP038256.1"/>
</dbReference>
<protein>
    <recommendedName>
        <fullName evidence="9">Cytochrome c oxidase assembly protein</fullName>
    </recommendedName>
</protein>
<keyword evidence="8" id="KW-1185">Reference proteome</keyword>
<evidence type="ECO:0008006" key="9">
    <source>
        <dbReference type="Google" id="ProtNLM"/>
    </source>
</evidence>
<dbReference type="STRING" id="904291.A7J15_10315"/>
<evidence type="ECO:0000256" key="6">
    <source>
        <dbReference type="SAM" id="Phobius"/>
    </source>
</evidence>
<comment type="caution">
    <text evidence="7">The sequence shown here is derived from an EMBL/GenBank/DDBJ whole genome shotgun (WGS) entry which is preliminary data.</text>
</comment>
<dbReference type="Proteomes" id="UP000093355">
    <property type="component" value="Unassembled WGS sequence"/>
</dbReference>
<evidence type="ECO:0000256" key="2">
    <source>
        <dbReference type="ARBA" id="ARBA00022475"/>
    </source>
</evidence>
<evidence type="ECO:0000256" key="1">
    <source>
        <dbReference type="ARBA" id="ARBA00004651"/>
    </source>
</evidence>
<feature type="transmembrane region" description="Helical" evidence="6">
    <location>
        <begin position="35"/>
        <end position="56"/>
    </location>
</feature>
<dbReference type="GO" id="GO:0005886">
    <property type="term" value="C:plasma membrane"/>
    <property type="evidence" value="ECO:0007669"/>
    <property type="project" value="UniProtKB-SubCell"/>
</dbReference>
<dbReference type="EMBL" id="LXMD01000028">
    <property type="protein sequence ID" value="OCG72882.1"/>
    <property type="molecule type" value="Genomic_DNA"/>
</dbReference>
<comment type="subcellular location">
    <subcellularLocation>
        <location evidence="1">Cell membrane</location>
        <topology evidence="1">Multi-pass membrane protein</topology>
    </subcellularLocation>
</comment>